<evidence type="ECO:0000313" key="1">
    <source>
        <dbReference type="EMBL" id="MBB3859580.1"/>
    </source>
</evidence>
<reference evidence="1 2" key="1">
    <citation type="submission" date="2020-08" db="EMBL/GenBank/DDBJ databases">
        <title>Genomic Encyclopedia of Type Strains, Phase IV (KMG-IV): sequencing the most valuable type-strain genomes for metagenomic binning, comparative biology and taxonomic classification.</title>
        <authorList>
            <person name="Goeker M."/>
        </authorList>
    </citation>
    <scope>NUCLEOTIDE SEQUENCE [LARGE SCALE GENOMIC DNA]</scope>
    <source>
        <strain evidence="1 2">DSM 14552</strain>
    </source>
</reference>
<sequence>MADALILVRHPPVTLAWQTRCYGQSDPGLSRAGQAMIAPLVDRLAAMAPDVIIHSDMKRTRAIAEPLGERLGIVPLAEPLWRERDFGAWEGQRWNAIYRATGDAMDGMVDAPETFRPGGSGETTQRLINRITAALAATPCKATVVVITHGGPIACARATQMPEEIVLLPDLIPSPASVTVISPAPQ</sequence>
<protein>
    <submittedName>
        <fullName evidence="1">Broad specificity phosphatase PhoE</fullName>
    </submittedName>
</protein>
<dbReference type="Proteomes" id="UP000562395">
    <property type="component" value="Unassembled WGS sequence"/>
</dbReference>
<proteinExistence type="predicted"/>
<gene>
    <name evidence="1" type="ORF">GGQ88_000820</name>
</gene>
<comment type="caution">
    <text evidence="1">The sequence shown here is derived from an EMBL/GenBank/DDBJ whole genome shotgun (WGS) entry which is preliminary data.</text>
</comment>
<name>A0A7W6EV46_9SPHN</name>
<dbReference type="InterPro" id="IPR029033">
    <property type="entry name" value="His_PPase_superfam"/>
</dbReference>
<dbReference type="EMBL" id="JACICY010000001">
    <property type="protein sequence ID" value="MBB3859580.1"/>
    <property type="molecule type" value="Genomic_DNA"/>
</dbReference>
<dbReference type="SMART" id="SM00855">
    <property type="entry name" value="PGAM"/>
    <property type="match status" value="1"/>
</dbReference>
<dbReference type="RefSeq" id="WP_183611800.1">
    <property type="nucleotide sequence ID" value="NZ_JACICY010000001.1"/>
</dbReference>
<dbReference type="Gene3D" id="3.40.50.1240">
    <property type="entry name" value="Phosphoglycerate mutase-like"/>
    <property type="match status" value="1"/>
</dbReference>
<dbReference type="Pfam" id="PF00300">
    <property type="entry name" value="His_Phos_1"/>
    <property type="match status" value="1"/>
</dbReference>
<dbReference type="InterPro" id="IPR013078">
    <property type="entry name" value="His_Pase_superF_clade-1"/>
</dbReference>
<accession>A0A7W6EV46</accession>
<evidence type="ECO:0000313" key="2">
    <source>
        <dbReference type="Proteomes" id="UP000562395"/>
    </source>
</evidence>
<organism evidence="1 2">
    <name type="scientific">Novosphingobium hassiacum</name>
    <dbReference type="NCBI Taxonomy" id="173676"/>
    <lineage>
        <taxon>Bacteria</taxon>
        <taxon>Pseudomonadati</taxon>
        <taxon>Pseudomonadota</taxon>
        <taxon>Alphaproteobacteria</taxon>
        <taxon>Sphingomonadales</taxon>
        <taxon>Sphingomonadaceae</taxon>
        <taxon>Novosphingobium</taxon>
    </lineage>
</organism>
<keyword evidence="2" id="KW-1185">Reference proteome</keyword>
<dbReference type="AlphaFoldDB" id="A0A7W6EV46"/>
<dbReference type="SUPFAM" id="SSF53254">
    <property type="entry name" value="Phosphoglycerate mutase-like"/>
    <property type="match status" value="1"/>
</dbReference>